<dbReference type="EMBL" id="JACXSS010000001">
    <property type="protein sequence ID" value="MBD9356116.1"/>
    <property type="molecule type" value="Genomic_DNA"/>
</dbReference>
<dbReference type="PANTHER" id="PTHR43767">
    <property type="entry name" value="LONG-CHAIN-FATTY-ACID--COA LIGASE"/>
    <property type="match status" value="1"/>
</dbReference>
<evidence type="ECO:0000259" key="1">
    <source>
        <dbReference type="Pfam" id="PF00501"/>
    </source>
</evidence>
<evidence type="ECO:0000313" key="3">
    <source>
        <dbReference type="EMBL" id="MBD9356116.1"/>
    </source>
</evidence>
<dbReference type="InterPro" id="IPR000873">
    <property type="entry name" value="AMP-dep_synth/lig_dom"/>
</dbReference>
<evidence type="ECO:0000259" key="2">
    <source>
        <dbReference type="Pfam" id="PF13193"/>
    </source>
</evidence>
<dbReference type="InterPro" id="IPR025110">
    <property type="entry name" value="AMP-bd_C"/>
</dbReference>
<dbReference type="SUPFAM" id="SSF56801">
    <property type="entry name" value="Acetyl-CoA synthetase-like"/>
    <property type="match status" value="1"/>
</dbReference>
<dbReference type="Gene3D" id="3.30.300.30">
    <property type="match status" value="1"/>
</dbReference>
<dbReference type="InterPro" id="IPR020845">
    <property type="entry name" value="AMP-binding_CS"/>
</dbReference>
<dbReference type="Pfam" id="PF00501">
    <property type="entry name" value="AMP-binding"/>
    <property type="match status" value="1"/>
</dbReference>
<dbReference type="Gene3D" id="2.30.38.10">
    <property type="entry name" value="Luciferase, Domain 3"/>
    <property type="match status" value="1"/>
</dbReference>
<accession>A0ABR9CZ09</accession>
<name>A0ABR9CZ09_9GAMM</name>
<dbReference type="Gene3D" id="3.40.50.980">
    <property type="match status" value="2"/>
</dbReference>
<keyword evidence="4" id="KW-1185">Reference proteome</keyword>
<dbReference type="InterPro" id="IPR045851">
    <property type="entry name" value="AMP-bd_C_sf"/>
</dbReference>
<organism evidence="3 4">
    <name type="scientific">Methylomonas albis</name>
    <dbReference type="NCBI Taxonomy" id="1854563"/>
    <lineage>
        <taxon>Bacteria</taxon>
        <taxon>Pseudomonadati</taxon>
        <taxon>Pseudomonadota</taxon>
        <taxon>Gammaproteobacteria</taxon>
        <taxon>Methylococcales</taxon>
        <taxon>Methylococcaceae</taxon>
        <taxon>Methylomonas</taxon>
    </lineage>
</organism>
<dbReference type="Pfam" id="PF13193">
    <property type="entry name" value="AMP-binding_C"/>
    <property type="match status" value="1"/>
</dbReference>
<feature type="domain" description="AMP-binding enzyme C-terminal" evidence="2">
    <location>
        <begin position="445"/>
        <end position="527"/>
    </location>
</feature>
<dbReference type="PANTHER" id="PTHR43767:SF1">
    <property type="entry name" value="NONRIBOSOMAL PEPTIDE SYNTHASE PES1 (EUROFUNG)-RELATED"/>
    <property type="match status" value="1"/>
</dbReference>
<evidence type="ECO:0000313" key="4">
    <source>
        <dbReference type="Proteomes" id="UP000652176"/>
    </source>
</evidence>
<dbReference type="InterPro" id="IPR050237">
    <property type="entry name" value="ATP-dep_AMP-bd_enzyme"/>
</dbReference>
<reference evidence="3 4" key="1">
    <citation type="submission" date="2020-09" db="EMBL/GenBank/DDBJ databases">
        <title>Methylomonas albis sp. nov. and Methylomonas fluvii sp. nov.: Two cold-adapted methanotrophs from the River Elbe and an amended description of Methylovulum psychrotolerans strain Eb1.</title>
        <authorList>
            <person name="Bussmann I.K."/>
            <person name="Klings K.-W."/>
            <person name="Warnstedt J."/>
            <person name="Hoppert M."/>
            <person name="Saborowski A."/>
            <person name="Horn F."/>
            <person name="Liebner S."/>
        </authorList>
    </citation>
    <scope>NUCLEOTIDE SEQUENCE [LARGE SCALE GENOMIC DNA]</scope>
    <source>
        <strain evidence="3 4">EbA</strain>
    </source>
</reference>
<proteinExistence type="predicted"/>
<protein>
    <submittedName>
        <fullName evidence="3">AMP-binding protein</fullName>
    </submittedName>
</protein>
<gene>
    <name evidence="3" type="ORF">IE877_09465</name>
</gene>
<dbReference type="PROSITE" id="PS00455">
    <property type="entry name" value="AMP_BINDING"/>
    <property type="match status" value="1"/>
</dbReference>
<comment type="caution">
    <text evidence="3">The sequence shown here is derived from an EMBL/GenBank/DDBJ whole genome shotgun (WGS) entry which is preliminary data.</text>
</comment>
<dbReference type="Proteomes" id="UP000652176">
    <property type="component" value="Unassembled WGS sequence"/>
</dbReference>
<dbReference type="RefSeq" id="WP_192374502.1">
    <property type="nucleotide sequence ID" value="NZ_CAJHIV010000001.1"/>
</dbReference>
<sequence length="545" mass="59715">MTDADFTPWPDNLVKEYRERGWWQRQTLGAFLRASALRYATRIAVVCGERRWAYQELDEHADRLAAGFAALDLQAGARIVVQLPNIAEFFAVCFACFRLGLVPVLALPGHRRAEIAAFCQIAEASAYIIPDCHDGYDYRTLAREAMALVPGLRHVIVVGSAEEFIALQALYLTPQALPEPDPGAIALLQLSGGSTGTPKLIPRTHDDYLYSVRASVEVCQFDTATTYLAALPVAHNFPLSSPGTLGTLYAGGRIVLLTRPEPDAAFSLIANERVSHIALVPSLLLAWLERATSLRPALDSLRLVQIGGASLAADVAARVRPLLGCPLQQVFGMAEGLINYTRLDDHPDVILETQGRPMSVGDEIRIVDHDEQDVTDGQTGHLLTRGPYTIRGYWRADAHNHQVFSADGFYRTGDLVRRRSDGNLQVMGRAKDQINRAGEKIAAAEVERHLLSHPRVRNAALVAIPDERLGERSCAFVELNAAAANEASAPIVLSLKLHLRDHCGLAAHKIPDRIEFIDHLPLTAPGKIAKPQLRKLALTLTRNPT</sequence>
<feature type="domain" description="AMP-dependent synthetase/ligase" evidence="1">
    <location>
        <begin position="33"/>
        <end position="394"/>
    </location>
</feature>